<organism evidence="1 2">
    <name type="scientific">Lentzea xinjiangensis</name>
    <dbReference type="NCBI Taxonomy" id="402600"/>
    <lineage>
        <taxon>Bacteria</taxon>
        <taxon>Bacillati</taxon>
        <taxon>Actinomycetota</taxon>
        <taxon>Actinomycetes</taxon>
        <taxon>Pseudonocardiales</taxon>
        <taxon>Pseudonocardiaceae</taxon>
        <taxon>Lentzea</taxon>
    </lineage>
</organism>
<name>A0A1H9HF34_9PSEU</name>
<accession>A0A1H9HF34</accession>
<sequence>MVDTGLHAFGWSRQQAVDYLRENTVMSDSEISSEVDRYIESPGQALAYMVGRLEIQRLRAEAEAETSMGDRFDVKGFHDLVLRNGAMPLSTLGNLVVAWSERV</sequence>
<evidence type="ECO:0000313" key="2">
    <source>
        <dbReference type="Proteomes" id="UP000199352"/>
    </source>
</evidence>
<dbReference type="AlphaFoldDB" id="A0A1H9HF34"/>
<proteinExistence type="predicted"/>
<protein>
    <recommendedName>
        <fullName evidence="3">DUF885 domain-containing protein</fullName>
    </recommendedName>
</protein>
<evidence type="ECO:0008006" key="3">
    <source>
        <dbReference type="Google" id="ProtNLM"/>
    </source>
</evidence>
<reference evidence="2" key="1">
    <citation type="submission" date="2016-10" db="EMBL/GenBank/DDBJ databases">
        <authorList>
            <person name="Varghese N."/>
            <person name="Submissions S."/>
        </authorList>
    </citation>
    <scope>NUCLEOTIDE SEQUENCE [LARGE SCALE GENOMIC DNA]</scope>
    <source>
        <strain evidence="2">CGMCC 4.3525</strain>
    </source>
</reference>
<dbReference type="Proteomes" id="UP000199352">
    <property type="component" value="Unassembled WGS sequence"/>
</dbReference>
<keyword evidence="2" id="KW-1185">Reference proteome</keyword>
<evidence type="ECO:0000313" key="1">
    <source>
        <dbReference type="EMBL" id="SEQ60816.1"/>
    </source>
</evidence>
<dbReference type="InterPro" id="IPR010281">
    <property type="entry name" value="DUF885"/>
</dbReference>
<dbReference type="Pfam" id="PF05960">
    <property type="entry name" value="DUF885"/>
    <property type="match status" value="1"/>
</dbReference>
<dbReference type="STRING" id="402600.SAMN05216188_10411"/>
<gene>
    <name evidence="1" type="ORF">SAMN05216188_10411</name>
</gene>
<dbReference type="EMBL" id="FOFR01000004">
    <property type="protein sequence ID" value="SEQ60816.1"/>
    <property type="molecule type" value="Genomic_DNA"/>
</dbReference>
<dbReference type="PANTHER" id="PTHR33361">
    <property type="entry name" value="GLR0591 PROTEIN"/>
    <property type="match status" value="1"/>
</dbReference>
<dbReference type="PANTHER" id="PTHR33361:SF16">
    <property type="entry name" value="DUF885 DOMAIN-CONTAINING PROTEIN"/>
    <property type="match status" value="1"/>
</dbReference>